<keyword evidence="1" id="KW-0472">Membrane</keyword>
<reference evidence="2 3" key="1">
    <citation type="submission" date="2014-06" db="EMBL/GenBank/DDBJ databases">
        <authorList>
            <person name="Swart Estienne"/>
        </authorList>
    </citation>
    <scope>NUCLEOTIDE SEQUENCE [LARGE SCALE GENOMIC DNA]</scope>
    <source>
        <strain evidence="2 3">130c</strain>
    </source>
</reference>
<keyword evidence="1" id="KW-1133">Transmembrane helix</keyword>
<dbReference type="InParanoid" id="A0A078B0J2"/>
<gene>
    <name evidence="2" type="primary">Contig19783.g20984</name>
    <name evidence="2" type="ORF">STYLEM_17293</name>
</gene>
<dbReference type="AlphaFoldDB" id="A0A078B0J2"/>
<accession>A0A078B0J2</accession>
<dbReference type="Proteomes" id="UP000039865">
    <property type="component" value="Unassembled WGS sequence"/>
</dbReference>
<dbReference type="EMBL" id="CCKQ01016303">
    <property type="protein sequence ID" value="CDW88175.1"/>
    <property type="molecule type" value="Genomic_DNA"/>
</dbReference>
<evidence type="ECO:0000256" key="1">
    <source>
        <dbReference type="SAM" id="Phobius"/>
    </source>
</evidence>
<feature type="transmembrane region" description="Helical" evidence="1">
    <location>
        <begin position="24"/>
        <end position="44"/>
    </location>
</feature>
<feature type="transmembrane region" description="Helical" evidence="1">
    <location>
        <begin position="64"/>
        <end position="84"/>
    </location>
</feature>
<proteinExistence type="predicted"/>
<organism evidence="2 3">
    <name type="scientific">Stylonychia lemnae</name>
    <name type="common">Ciliate</name>
    <dbReference type="NCBI Taxonomy" id="5949"/>
    <lineage>
        <taxon>Eukaryota</taxon>
        <taxon>Sar</taxon>
        <taxon>Alveolata</taxon>
        <taxon>Ciliophora</taxon>
        <taxon>Intramacronucleata</taxon>
        <taxon>Spirotrichea</taxon>
        <taxon>Stichotrichia</taxon>
        <taxon>Sporadotrichida</taxon>
        <taxon>Oxytrichidae</taxon>
        <taxon>Stylonychinae</taxon>
        <taxon>Stylonychia</taxon>
    </lineage>
</organism>
<sequence>MGFLYPQIPLIDYDTNARFFKERLYILCYCQIAMILVYSTYISFEHQFLQLITLFILYSAYLSLYFYTCIILLVITIIQFTFFASSSRMRADIPDILVFVVACYYILLIYYSYQANRCFRYHFDMQFGEKFSSLEEFFKAFNEIKEFEKYLKVKQYQYQYSQEVNVKKEVFYLDEEEQKENEGAREGILNQNLKNKLGNVFQPLVENLLDKNAIAQNEGIYFGRNTYMPLLNDPRTN</sequence>
<evidence type="ECO:0000313" key="2">
    <source>
        <dbReference type="EMBL" id="CDW88175.1"/>
    </source>
</evidence>
<keyword evidence="3" id="KW-1185">Reference proteome</keyword>
<protein>
    <recommendedName>
        <fullName evidence="4">Transmembrane protein</fullName>
    </recommendedName>
</protein>
<evidence type="ECO:0008006" key="4">
    <source>
        <dbReference type="Google" id="ProtNLM"/>
    </source>
</evidence>
<name>A0A078B0J2_STYLE</name>
<feature type="transmembrane region" description="Helical" evidence="1">
    <location>
        <begin position="96"/>
        <end position="113"/>
    </location>
</feature>
<evidence type="ECO:0000313" key="3">
    <source>
        <dbReference type="Proteomes" id="UP000039865"/>
    </source>
</evidence>
<keyword evidence="1" id="KW-0812">Transmembrane</keyword>